<feature type="transmembrane region" description="Helical" evidence="1">
    <location>
        <begin position="70"/>
        <end position="93"/>
    </location>
</feature>
<protein>
    <submittedName>
        <fullName evidence="2">Uncharacterized protein</fullName>
    </submittedName>
</protein>
<organism evidence="2 3">
    <name type="scientific">Halogeometricum rufum</name>
    <dbReference type="NCBI Taxonomy" id="553469"/>
    <lineage>
        <taxon>Archaea</taxon>
        <taxon>Methanobacteriati</taxon>
        <taxon>Methanobacteriota</taxon>
        <taxon>Stenosarchaea group</taxon>
        <taxon>Halobacteria</taxon>
        <taxon>Halobacteriales</taxon>
        <taxon>Haloferacaceae</taxon>
        <taxon>Halogeometricum</taxon>
    </lineage>
</organism>
<dbReference type="EMBL" id="FOYT01000001">
    <property type="protein sequence ID" value="SFR41955.1"/>
    <property type="molecule type" value="Genomic_DNA"/>
</dbReference>
<evidence type="ECO:0000256" key="1">
    <source>
        <dbReference type="SAM" id="Phobius"/>
    </source>
</evidence>
<proteinExistence type="predicted"/>
<dbReference type="Proteomes" id="UP000198531">
    <property type="component" value="Unassembled WGS sequence"/>
</dbReference>
<keyword evidence="1" id="KW-0472">Membrane</keyword>
<feature type="transmembrane region" description="Helical" evidence="1">
    <location>
        <begin position="176"/>
        <end position="196"/>
    </location>
</feature>
<feature type="transmembrane region" description="Helical" evidence="1">
    <location>
        <begin position="145"/>
        <end position="169"/>
    </location>
</feature>
<feature type="transmembrane region" description="Helical" evidence="1">
    <location>
        <begin position="40"/>
        <end position="58"/>
    </location>
</feature>
<keyword evidence="3" id="KW-1185">Reference proteome</keyword>
<keyword evidence="1" id="KW-0812">Transmembrane</keyword>
<gene>
    <name evidence="2" type="ORF">SAMN04487947_1205</name>
</gene>
<accession>A0A1I6GIC9</accession>
<dbReference type="OrthoDB" id="386340at2157"/>
<sequence length="210" mass="22452">MSGNGGDEAQLKLEAACREARHTMDQQIEKIHREDQKAVGIFRLNLLVLGILSSALSLSIRTDAIATSHFLNAHTALGALALLGSSVVAAMAYTSSSFEMGIDLSRVEADGNSDKTYKGFYEKLHAEYCDWVTHNQKVHQFNSYAITWAMAIAIAGIVFFAGGIVVGAIQIRGAGISYGMLAAEGFLAAVLGGMVYSSDGIFNTLKPDSR</sequence>
<evidence type="ECO:0000313" key="3">
    <source>
        <dbReference type="Proteomes" id="UP000198531"/>
    </source>
</evidence>
<keyword evidence="1" id="KW-1133">Transmembrane helix</keyword>
<name>A0A1I6GIC9_9EURY</name>
<dbReference type="AlphaFoldDB" id="A0A1I6GIC9"/>
<evidence type="ECO:0000313" key="2">
    <source>
        <dbReference type="EMBL" id="SFR41955.1"/>
    </source>
</evidence>
<dbReference type="RefSeq" id="WP_143105113.1">
    <property type="nucleotide sequence ID" value="NZ_FOYT01000001.1"/>
</dbReference>
<reference evidence="3" key="1">
    <citation type="submission" date="2016-10" db="EMBL/GenBank/DDBJ databases">
        <authorList>
            <person name="Varghese N."/>
            <person name="Submissions S."/>
        </authorList>
    </citation>
    <scope>NUCLEOTIDE SEQUENCE [LARGE SCALE GENOMIC DNA]</scope>
    <source>
        <strain evidence="3">CGMCC 1.7736</strain>
    </source>
</reference>